<dbReference type="GO" id="GO:0003677">
    <property type="term" value="F:DNA binding"/>
    <property type="evidence" value="ECO:0007669"/>
    <property type="project" value="UniProtKB-KW"/>
</dbReference>
<proteinExistence type="inferred from homology"/>
<dbReference type="Gene3D" id="1.10.10.10">
    <property type="entry name" value="Winged helix-like DNA-binding domain superfamily/Winged helix DNA-binding domain"/>
    <property type="match status" value="1"/>
</dbReference>
<sequence length="147" mass="16736">MSTKTFVTHNDMKQQEIPQPTEAELELLTVLWSLGTATVREINDKLNERRTDGKEVGYTTSLKLLQIMVEKGLAQRNTDNRTHVYEAAYAQDEVQRNLLQRLADSAFEGSAMQMVMQVLGNHDASTEELDEVKALIEKVEELRKLKS</sequence>
<dbReference type="InterPro" id="IPR036388">
    <property type="entry name" value="WH-like_DNA-bd_sf"/>
</dbReference>
<evidence type="ECO:0000313" key="5">
    <source>
        <dbReference type="EMBL" id="AEE50047.1"/>
    </source>
</evidence>
<dbReference type="Gene3D" id="1.10.4040.10">
    <property type="entry name" value="Penicillinase repressor domain"/>
    <property type="match status" value="1"/>
</dbReference>
<dbReference type="InterPro" id="IPR036390">
    <property type="entry name" value="WH_DNA-bd_sf"/>
</dbReference>
<reference key="2">
    <citation type="submission" date="2011-04" db="EMBL/GenBank/DDBJ databases">
        <title>Complete sequence of chromosome of Haliscomenobacter hydrossis DSM 1100.</title>
        <authorList>
            <consortium name="US DOE Joint Genome Institute (JGI-PGF)"/>
            <person name="Lucas S."/>
            <person name="Han J."/>
            <person name="Lapidus A."/>
            <person name="Bruce D."/>
            <person name="Goodwin L."/>
            <person name="Pitluck S."/>
            <person name="Peters L."/>
            <person name="Kyrpides N."/>
            <person name="Mavromatis K."/>
            <person name="Ivanova N."/>
            <person name="Ovchinnikova G."/>
            <person name="Pagani I."/>
            <person name="Daligault H."/>
            <person name="Detter J.C."/>
            <person name="Han C."/>
            <person name="Land M."/>
            <person name="Hauser L."/>
            <person name="Markowitz V."/>
            <person name="Cheng J.-F."/>
            <person name="Hugenholtz P."/>
            <person name="Woyke T."/>
            <person name="Wu D."/>
            <person name="Verbarg S."/>
            <person name="Frueling A."/>
            <person name="Brambilla E."/>
            <person name="Klenk H.-P."/>
            <person name="Eisen J.A."/>
        </authorList>
    </citation>
    <scope>NUCLEOTIDE SEQUENCE</scope>
    <source>
        <strain>DSM 1100</strain>
    </source>
</reference>
<keyword evidence="3" id="KW-0238">DNA-binding</keyword>
<dbReference type="AlphaFoldDB" id="F4KRU3"/>
<dbReference type="Proteomes" id="UP000008461">
    <property type="component" value="Chromosome"/>
</dbReference>
<dbReference type="EMBL" id="CP002691">
    <property type="protein sequence ID" value="AEE50047.1"/>
    <property type="molecule type" value="Genomic_DNA"/>
</dbReference>
<evidence type="ECO:0000256" key="2">
    <source>
        <dbReference type="ARBA" id="ARBA00023015"/>
    </source>
</evidence>
<dbReference type="Pfam" id="PF03965">
    <property type="entry name" value="Penicillinase_R"/>
    <property type="match status" value="1"/>
</dbReference>
<protein>
    <submittedName>
        <fullName evidence="5">Transcriptional repressor, CopY family</fullName>
    </submittedName>
</protein>
<evidence type="ECO:0000256" key="3">
    <source>
        <dbReference type="ARBA" id="ARBA00023125"/>
    </source>
</evidence>
<keyword evidence="2" id="KW-0805">Transcription regulation</keyword>
<evidence type="ECO:0000256" key="1">
    <source>
        <dbReference type="ARBA" id="ARBA00011046"/>
    </source>
</evidence>
<accession>F4KRU3</accession>
<dbReference type="KEGG" id="hhy:Halhy_2163"/>
<dbReference type="GO" id="GO:0045892">
    <property type="term" value="P:negative regulation of DNA-templated transcription"/>
    <property type="evidence" value="ECO:0007669"/>
    <property type="project" value="InterPro"/>
</dbReference>
<dbReference type="HOGENOM" id="CLU_119090_4_2_10"/>
<dbReference type="STRING" id="760192.Halhy_2163"/>
<organism evidence="5 6">
    <name type="scientific">Haliscomenobacter hydrossis (strain ATCC 27775 / DSM 1100 / LMG 10767 / O)</name>
    <dbReference type="NCBI Taxonomy" id="760192"/>
    <lineage>
        <taxon>Bacteria</taxon>
        <taxon>Pseudomonadati</taxon>
        <taxon>Bacteroidota</taxon>
        <taxon>Saprospiria</taxon>
        <taxon>Saprospirales</taxon>
        <taxon>Haliscomenobacteraceae</taxon>
        <taxon>Haliscomenobacter</taxon>
    </lineage>
</organism>
<evidence type="ECO:0000313" key="6">
    <source>
        <dbReference type="Proteomes" id="UP000008461"/>
    </source>
</evidence>
<keyword evidence="4" id="KW-0804">Transcription</keyword>
<name>F4KRU3_HALH1</name>
<dbReference type="PIRSF" id="PIRSF019455">
    <property type="entry name" value="CopR_AtkY"/>
    <property type="match status" value="1"/>
</dbReference>
<reference evidence="5 6" key="1">
    <citation type="journal article" date="2011" name="Stand. Genomic Sci.">
        <title>Complete genome sequence of Haliscomenobacter hydrossis type strain (O).</title>
        <authorList>
            <consortium name="US DOE Joint Genome Institute (JGI-PGF)"/>
            <person name="Daligault H."/>
            <person name="Lapidus A."/>
            <person name="Zeytun A."/>
            <person name="Nolan M."/>
            <person name="Lucas S."/>
            <person name="Del Rio T.G."/>
            <person name="Tice H."/>
            <person name="Cheng J.F."/>
            <person name="Tapia R."/>
            <person name="Han C."/>
            <person name="Goodwin L."/>
            <person name="Pitluck S."/>
            <person name="Liolios K."/>
            <person name="Pagani I."/>
            <person name="Ivanova N."/>
            <person name="Huntemann M."/>
            <person name="Mavromatis K."/>
            <person name="Mikhailova N."/>
            <person name="Pati A."/>
            <person name="Chen A."/>
            <person name="Palaniappan K."/>
            <person name="Land M."/>
            <person name="Hauser L."/>
            <person name="Brambilla E.M."/>
            <person name="Rohde M."/>
            <person name="Verbarg S."/>
            <person name="Goker M."/>
            <person name="Bristow J."/>
            <person name="Eisen J.A."/>
            <person name="Markowitz V."/>
            <person name="Hugenholtz P."/>
            <person name="Kyrpides N.C."/>
            <person name="Klenk H.P."/>
            <person name="Woyke T."/>
        </authorList>
    </citation>
    <scope>NUCLEOTIDE SEQUENCE [LARGE SCALE GENOMIC DNA]</scope>
    <source>
        <strain evidence="6">ATCC 27775 / DSM 1100 / LMG 10767 / O</strain>
    </source>
</reference>
<evidence type="ECO:0000256" key="4">
    <source>
        <dbReference type="ARBA" id="ARBA00023163"/>
    </source>
</evidence>
<dbReference type="InterPro" id="IPR005650">
    <property type="entry name" value="BlaI_family"/>
</dbReference>
<gene>
    <name evidence="5" type="ordered locus">Halhy_2163</name>
</gene>
<dbReference type="SUPFAM" id="SSF46785">
    <property type="entry name" value="Winged helix' DNA-binding domain"/>
    <property type="match status" value="1"/>
</dbReference>
<comment type="similarity">
    <text evidence="1">Belongs to the BlaI transcriptional regulatory family.</text>
</comment>
<dbReference type="eggNOG" id="COG3682">
    <property type="taxonomic scope" value="Bacteria"/>
</dbReference>
<keyword evidence="6" id="KW-1185">Reference proteome</keyword>